<dbReference type="RefSeq" id="WP_165832721.1">
    <property type="nucleotide sequence ID" value="NZ_CABMMC010000079.1"/>
</dbReference>
<feature type="transmembrane region" description="Helical" evidence="2">
    <location>
        <begin position="532"/>
        <end position="552"/>
    </location>
</feature>
<keyword evidence="2" id="KW-0472">Membrane</keyword>
<keyword evidence="6" id="KW-1185">Reference proteome</keyword>
<comment type="caution">
    <text evidence="5">The sequence shown here is derived from an EMBL/GenBank/DDBJ whole genome shotgun (WGS) entry which is preliminary data.</text>
</comment>
<dbReference type="PANTHER" id="PTHR10566:SF113">
    <property type="entry name" value="PROTEIN ACTIVITY OF BC1 COMPLEX KINASE 7, CHLOROPLASTIC"/>
    <property type="match status" value="1"/>
</dbReference>
<keyword evidence="4" id="KW-0808">Transferase</keyword>
<dbReference type="GO" id="GO:0005524">
    <property type="term" value="F:ATP binding"/>
    <property type="evidence" value="ECO:0007669"/>
    <property type="project" value="InterPro"/>
</dbReference>
<dbReference type="InterPro" id="IPR050154">
    <property type="entry name" value="UbiB_kinase"/>
</dbReference>
<reference evidence="4 7" key="2">
    <citation type="submission" date="2020-04" db="EMBL/GenBank/DDBJ databases">
        <authorList>
            <person name="Hitch T.C.A."/>
            <person name="Wylensek D."/>
            <person name="Clavel T."/>
        </authorList>
    </citation>
    <scope>NUCLEOTIDE SEQUENCE [LARGE SCALE GENOMIC DNA]</scope>
    <source>
        <strain evidence="4 7">COR2-253-APC-1A</strain>
    </source>
</reference>
<keyword evidence="2" id="KW-0812">Transmembrane</keyword>
<comment type="similarity">
    <text evidence="1">Belongs to the protein kinase superfamily. ADCK protein kinase family.</text>
</comment>
<dbReference type="Proteomes" id="UP000576225">
    <property type="component" value="Unassembled WGS sequence"/>
</dbReference>
<evidence type="ECO:0000256" key="1">
    <source>
        <dbReference type="ARBA" id="ARBA00009670"/>
    </source>
</evidence>
<evidence type="ECO:0000259" key="3">
    <source>
        <dbReference type="PROSITE" id="PS50011"/>
    </source>
</evidence>
<organism evidence="5 6">
    <name type="scientific">Victivallis vadensis</name>
    <dbReference type="NCBI Taxonomy" id="172901"/>
    <lineage>
        <taxon>Bacteria</taxon>
        <taxon>Pseudomonadati</taxon>
        <taxon>Lentisphaerota</taxon>
        <taxon>Lentisphaeria</taxon>
        <taxon>Victivallales</taxon>
        <taxon>Victivallaceae</taxon>
        <taxon>Victivallis</taxon>
    </lineage>
</organism>
<evidence type="ECO:0000256" key="2">
    <source>
        <dbReference type="SAM" id="Phobius"/>
    </source>
</evidence>
<evidence type="ECO:0000313" key="5">
    <source>
        <dbReference type="EMBL" id="PVY45814.1"/>
    </source>
</evidence>
<dbReference type="GeneID" id="78293541"/>
<dbReference type="EMBL" id="JABAEW010000021">
    <property type="protein sequence ID" value="NMD87257.1"/>
    <property type="molecule type" value="Genomic_DNA"/>
</dbReference>
<gene>
    <name evidence="5" type="ORF">C8D82_1013</name>
    <name evidence="4" type="ORF">HF882_11740</name>
</gene>
<feature type="domain" description="Protein kinase" evidence="3">
    <location>
        <begin position="127"/>
        <end position="499"/>
    </location>
</feature>
<name>A0A2U1BAW8_9BACT</name>
<dbReference type="Pfam" id="PF03109">
    <property type="entry name" value="ABC1"/>
    <property type="match status" value="1"/>
</dbReference>
<dbReference type="InterPro" id="IPR011009">
    <property type="entry name" value="Kinase-like_dom_sf"/>
</dbReference>
<accession>A0A2U1BAW8</accession>
<dbReference type="Proteomes" id="UP000245959">
    <property type="component" value="Unassembled WGS sequence"/>
</dbReference>
<dbReference type="EMBL" id="QEKH01000001">
    <property type="protein sequence ID" value="PVY45814.1"/>
    <property type="molecule type" value="Genomic_DNA"/>
</dbReference>
<protein>
    <submittedName>
        <fullName evidence="5">2-octaprenylphenol hydroxylase</fullName>
    </submittedName>
    <submittedName>
        <fullName evidence="4">Phosphotransferase</fullName>
    </submittedName>
</protein>
<dbReference type="PROSITE" id="PS50011">
    <property type="entry name" value="PROTEIN_KINASE_DOM"/>
    <property type="match status" value="1"/>
</dbReference>
<keyword evidence="2" id="KW-1133">Transmembrane helix</keyword>
<dbReference type="CDD" id="cd05121">
    <property type="entry name" value="ABC1_ADCK3-like"/>
    <property type="match status" value="1"/>
</dbReference>
<evidence type="ECO:0000313" key="4">
    <source>
        <dbReference type="EMBL" id="NMD87257.1"/>
    </source>
</evidence>
<evidence type="ECO:0000313" key="6">
    <source>
        <dbReference type="Proteomes" id="UP000245959"/>
    </source>
</evidence>
<evidence type="ECO:0000313" key="7">
    <source>
        <dbReference type="Proteomes" id="UP000576225"/>
    </source>
</evidence>
<dbReference type="GO" id="GO:0004672">
    <property type="term" value="F:protein kinase activity"/>
    <property type="evidence" value="ECO:0007669"/>
    <property type="project" value="InterPro"/>
</dbReference>
<feature type="transmembrane region" description="Helical" evidence="2">
    <location>
        <begin position="507"/>
        <end position="526"/>
    </location>
</feature>
<dbReference type="SUPFAM" id="SSF56112">
    <property type="entry name" value="Protein kinase-like (PK-like)"/>
    <property type="match status" value="1"/>
</dbReference>
<proteinExistence type="inferred from homology"/>
<reference evidence="5 6" key="1">
    <citation type="submission" date="2018-04" db="EMBL/GenBank/DDBJ databases">
        <title>Genomic Encyclopedia of Type Strains, Phase IV (KMG-IV): sequencing the most valuable type-strain genomes for metagenomic binning, comparative biology and taxonomic classification.</title>
        <authorList>
            <person name="Goeker M."/>
        </authorList>
    </citation>
    <scope>NUCLEOTIDE SEQUENCE [LARGE SCALE GENOMIC DNA]</scope>
    <source>
        <strain evidence="5 6">DSM 14823</strain>
    </source>
</reference>
<dbReference type="InterPro" id="IPR000719">
    <property type="entry name" value="Prot_kinase_dom"/>
</dbReference>
<sequence length="579" mass="67061">MSLMPFEVNRDYRSLKRFLRILETMARYGFYDLTENIHPIKKIYSRKSQEELAGKSRPEKLRLLLEELGPSFVKLGQILSTRPDLISQKYADELSKLTEQVTPFSGEEVRKIIQQELKQPPEKLFLSFSEKPLAAASIGQVHAARLHDGTEVVVKIQRPGIKETIELDLDIMLYIARKLEDFNETLARNEPVKIVGEFAYSLRRELNYQFEAANLLRFTNSMKDSPGLVIPKLYLNYTTTKVLTMERIFGDSATRVLEHPELRAKYDLPLVAHLGVNLMLKQIFETGFFHADPHPGNLFLLEGNRVAFIDFGMMGRIDEQERRDFVRIIDYMLRGEISSMTDCALRMTITGTYEGDREELERDVADLVDENINLPLDKISVSHILEELMELFRKYSLSLKPNLYMMFKALISIEHLGRTFDPALKIVDMVKPFIERLKWRSYDPMPHLRRFLDNFGDNLSALETLPTTLRKLITSAENGNLTLRVEHHRLDDIEQTMYVTGERLSRSMLVTALLIGTALIIVAKIPPFWNDIPIIGMFGFAVSAVLGVIILIDDHWQRRKFLKERARRKLDAKREKRNE</sequence>
<dbReference type="AlphaFoldDB" id="A0A2U1BAW8"/>
<dbReference type="PANTHER" id="PTHR10566">
    <property type="entry name" value="CHAPERONE-ACTIVITY OF BC1 COMPLEX CABC1 -RELATED"/>
    <property type="match status" value="1"/>
</dbReference>
<dbReference type="InterPro" id="IPR004147">
    <property type="entry name" value="ABC1_dom"/>
</dbReference>